<gene>
    <name evidence="2" type="ORF">BN2476_1240037</name>
</gene>
<keyword evidence="3" id="KW-1185">Reference proteome</keyword>
<name>A0A1N7SVS2_9BURK</name>
<comment type="caution">
    <text evidence="2">The sequence shown here is derived from an EMBL/GenBank/DDBJ whole genome shotgun (WGS) entry which is preliminary data.</text>
</comment>
<dbReference type="AlphaFoldDB" id="A0A1N7SVS2"/>
<feature type="compositionally biased region" description="Basic and acidic residues" evidence="1">
    <location>
        <begin position="56"/>
        <end position="65"/>
    </location>
</feature>
<reference evidence="2" key="1">
    <citation type="submission" date="2016-12" db="EMBL/GenBank/DDBJ databases">
        <authorList>
            <person name="Moulin L."/>
        </authorList>
    </citation>
    <scope>NUCLEOTIDE SEQUENCE [LARGE SCALE GENOMIC DNA]</scope>
    <source>
        <strain evidence="2">STM 7183</strain>
    </source>
</reference>
<evidence type="ECO:0008006" key="4">
    <source>
        <dbReference type="Google" id="ProtNLM"/>
    </source>
</evidence>
<organism evidence="2 3">
    <name type="scientific">Paraburkholderia piptadeniae</name>
    <dbReference type="NCBI Taxonomy" id="1701573"/>
    <lineage>
        <taxon>Bacteria</taxon>
        <taxon>Pseudomonadati</taxon>
        <taxon>Pseudomonadota</taxon>
        <taxon>Betaproteobacteria</taxon>
        <taxon>Burkholderiales</taxon>
        <taxon>Burkholderiaceae</taxon>
        <taxon>Paraburkholderia</taxon>
    </lineage>
</organism>
<dbReference type="Proteomes" id="UP000195569">
    <property type="component" value="Unassembled WGS sequence"/>
</dbReference>
<evidence type="ECO:0000256" key="1">
    <source>
        <dbReference type="SAM" id="MobiDB-lite"/>
    </source>
</evidence>
<sequence length="235" mass="26189">MPKLARGFDASRKAPSRSVMLQSPRARPHASSRRSEAGFEPGAAHNLHRQVPQPCGRERQDTQAGEREAWFVKAADRVNSRAESSHQPTRERERRVKGFRISKRTQAFLSAFGTNPSALRITATQNECLASSKRPQGAIRRLTTLDNHGSRYFCSLMSRWVASLEVITHSNYQYLVAIPYKCSKFAEVYTQANGFPLATASSRSGEPGASSKSSLIRVDRAARARLQFDSLHLTT</sequence>
<evidence type="ECO:0000313" key="2">
    <source>
        <dbReference type="EMBL" id="SIT51576.1"/>
    </source>
</evidence>
<feature type="region of interest" description="Disordered" evidence="1">
    <location>
        <begin position="1"/>
        <end position="65"/>
    </location>
</feature>
<proteinExistence type="predicted"/>
<evidence type="ECO:0000313" key="3">
    <source>
        <dbReference type="Proteomes" id="UP000195569"/>
    </source>
</evidence>
<dbReference type="EMBL" id="CYGY02000124">
    <property type="protein sequence ID" value="SIT51576.1"/>
    <property type="molecule type" value="Genomic_DNA"/>
</dbReference>
<protein>
    <recommendedName>
        <fullName evidence="4">Transposase</fullName>
    </recommendedName>
</protein>
<accession>A0A1N7SVS2</accession>